<keyword evidence="3" id="KW-0998">Cell outer membrane</keyword>
<dbReference type="Pfam" id="PF13525">
    <property type="entry name" value="YfiO"/>
    <property type="match status" value="1"/>
</dbReference>
<accession>A0AAU9DIR4</accession>
<dbReference type="SUPFAM" id="SSF48452">
    <property type="entry name" value="TPR-like"/>
    <property type="match status" value="1"/>
</dbReference>
<evidence type="ECO:0000313" key="6">
    <source>
        <dbReference type="Proteomes" id="UP001348817"/>
    </source>
</evidence>
<keyword evidence="2" id="KW-0472">Membrane</keyword>
<evidence type="ECO:0000313" key="5">
    <source>
        <dbReference type="EMBL" id="BDD11035.1"/>
    </source>
</evidence>
<dbReference type="PROSITE" id="PS51257">
    <property type="entry name" value="PROKAR_LIPOPROTEIN"/>
    <property type="match status" value="1"/>
</dbReference>
<dbReference type="InterPro" id="IPR039565">
    <property type="entry name" value="BamD-like"/>
</dbReference>
<keyword evidence="1" id="KW-0732">Signal</keyword>
<gene>
    <name evidence="5" type="ORF">FUAX_34670</name>
</gene>
<dbReference type="NCBIfam" id="TIGR03302">
    <property type="entry name" value="OM_YfiO"/>
    <property type="match status" value="1"/>
</dbReference>
<dbReference type="KEGG" id="fax:FUAX_34670"/>
<dbReference type="InterPro" id="IPR017689">
    <property type="entry name" value="BamD"/>
</dbReference>
<dbReference type="Gene3D" id="1.25.40.10">
    <property type="entry name" value="Tetratricopeptide repeat domain"/>
    <property type="match status" value="1"/>
</dbReference>
<name>A0AAU9DIR4_9BACT</name>
<dbReference type="RefSeq" id="WP_338392556.1">
    <property type="nucleotide sequence ID" value="NZ_AP025314.1"/>
</dbReference>
<protein>
    <recommendedName>
        <fullName evidence="4">Outer membrane lipoprotein BamD-like domain-containing protein</fullName>
    </recommendedName>
</protein>
<dbReference type="Proteomes" id="UP001348817">
    <property type="component" value="Chromosome"/>
</dbReference>
<dbReference type="EMBL" id="AP025314">
    <property type="protein sequence ID" value="BDD11035.1"/>
    <property type="molecule type" value="Genomic_DNA"/>
</dbReference>
<dbReference type="InterPro" id="IPR011990">
    <property type="entry name" value="TPR-like_helical_dom_sf"/>
</dbReference>
<keyword evidence="6" id="KW-1185">Reference proteome</keyword>
<organism evidence="5 6">
    <name type="scientific">Fulvitalea axinellae</name>
    <dbReference type="NCBI Taxonomy" id="1182444"/>
    <lineage>
        <taxon>Bacteria</taxon>
        <taxon>Pseudomonadati</taxon>
        <taxon>Bacteroidota</taxon>
        <taxon>Cytophagia</taxon>
        <taxon>Cytophagales</taxon>
        <taxon>Persicobacteraceae</taxon>
        <taxon>Fulvitalea</taxon>
    </lineage>
</organism>
<evidence type="ECO:0000256" key="2">
    <source>
        <dbReference type="ARBA" id="ARBA00023136"/>
    </source>
</evidence>
<evidence type="ECO:0000259" key="4">
    <source>
        <dbReference type="Pfam" id="PF13525"/>
    </source>
</evidence>
<sequence length="275" mass="32164">MRKLSGFSYWILALAMAAGLSSCAGRFRKLQKSTDVKAKYAGANAFYEEGKYYKASVLYEEILPVLRGAEEGEDVLFKLAYSYYNRKDFDLASHYFQRFYNTYSRSPKAEEANYMYAYCKSQNSLRPSLDQTATKEAAEAMQAFLNRYPSSERKAEATKIIDEMQEKLALKAFLTAKQYYKLQRFKAAVVAFDNFRKSFPDSKHNEEGQFLKIKAEYDYAHQSYSRRQEERYQKVVDFYESFIDSYPDSKYGKEAGRLYDTSLERLRELKSQKKS</sequence>
<evidence type="ECO:0000256" key="1">
    <source>
        <dbReference type="ARBA" id="ARBA00022729"/>
    </source>
</evidence>
<feature type="domain" description="Outer membrane lipoprotein BamD-like" evidence="4">
    <location>
        <begin position="36"/>
        <end position="189"/>
    </location>
</feature>
<evidence type="ECO:0000256" key="3">
    <source>
        <dbReference type="ARBA" id="ARBA00023237"/>
    </source>
</evidence>
<dbReference type="AlphaFoldDB" id="A0AAU9DIR4"/>
<proteinExistence type="predicted"/>
<reference evidence="5 6" key="1">
    <citation type="submission" date="2021-12" db="EMBL/GenBank/DDBJ databases">
        <title>Genome sequencing of bacteria with rrn-lacking chromosome and rrn-plasmid.</title>
        <authorList>
            <person name="Anda M."/>
            <person name="Iwasaki W."/>
        </authorList>
    </citation>
    <scope>NUCLEOTIDE SEQUENCE [LARGE SCALE GENOMIC DNA]</scope>
    <source>
        <strain evidence="5 6">DSM 100852</strain>
    </source>
</reference>